<proteinExistence type="predicted"/>
<dbReference type="InterPro" id="IPR023393">
    <property type="entry name" value="START-like_dom_sf"/>
</dbReference>
<sequence>MPEIHAVTQFPGRSPDEVWSIVKNSLAFAARAEHVVSVSLLPSSDKQHRSTEWTVLLNGSEVTWVQEETAGPGLRLAFEQTAGDLEQLTGEWSVSASPGGSQAGLAISFELGIDGLAPLLDPIWAQSFQAHADALLRAAAAHSHENGNDDT</sequence>
<organism evidence="2 3">
    <name type="scientific">Streptomyces virginiae</name>
    <name type="common">Streptomyces cinnamonensis</name>
    <dbReference type="NCBI Taxonomy" id="1961"/>
    <lineage>
        <taxon>Bacteria</taxon>
        <taxon>Bacillati</taxon>
        <taxon>Actinomycetota</taxon>
        <taxon>Actinomycetes</taxon>
        <taxon>Kitasatosporales</taxon>
        <taxon>Streptomycetaceae</taxon>
        <taxon>Streptomyces</taxon>
    </lineage>
</organism>
<evidence type="ECO:0000313" key="3">
    <source>
        <dbReference type="Proteomes" id="UP001432039"/>
    </source>
</evidence>
<evidence type="ECO:0000313" key="2">
    <source>
        <dbReference type="EMBL" id="WUQ16062.1"/>
    </source>
</evidence>
<protein>
    <submittedName>
        <fullName evidence="2">SRPBCC family protein</fullName>
    </submittedName>
</protein>
<feature type="domain" description="Coenzyme Q-binding protein COQ10 START" evidence="1">
    <location>
        <begin position="13"/>
        <end position="138"/>
    </location>
</feature>
<dbReference type="EMBL" id="CP108090">
    <property type="protein sequence ID" value="WUQ16062.1"/>
    <property type="molecule type" value="Genomic_DNA"/>
</dbReference>
<dbReference type="Gene3D" id="3.30.530.20">
    <property type="match status" value="1"/>
</dbReference>
<accession>A0ABZ1TM90</accession>
<dbReference type="InterPro" id="IPR005031">
    <property type="entry name" value="COQ10_START"/>
</dbReference>
<gene>
    <name evidence="2" type="ORF">OG517_34195</name>
</gene>
<keyword evidence="3" id="KW-1185">Reference proteome</keyword>
<dbReference type="Pfam" id="PF03364">
    <property type="entry name" value="Polyketide_cyc"/>
    <property type="match status" value="1"/>
</dbReference>
<name>A0ABZ1TM90_STRVG</name>
<dbReference type="Proteomes" id="UP001432039">
    <property type="component" value="Chromosome"/>
</dbReference>
<dbReference type="SUPFAM" id="SSF55961">
    <property type="entry name" value="Bet v1-like"/>
    <property type="match status" value="1"/>
</dbReference>
<evidence type="ECO:0000259" key="1">
    <source>
        <dbReference type="Pfam" id="PF03364"/>
    </source>
</evidence>
<dbReference type="RefSeq" id="WP_328964406.1">
    <property type="nucleotide sequence ID" value="NZ_CP108090.1"/>
</dbReference>
<reference evidence="2" key="1">
    <citation type="submission" date="2022-10" db="EMBL/GenBank/DDBJ databases">
        <title>The complete genomes of actinobacterial strains from the NBC collection.</title>
        <authorList>
            <person name="Joergensen T.S."/>
            <person name="Alvarez Arevalo M."/>
            <person name="Sterndorff E.B."/>
            <person name="Faurdal D."/>
            <person name="Vuksanovic O."/>
            <person name="Mourched A.-S."/>
            <person name="Charusanti P."/>
            <person name="Shaw S."/>
            <person name="Blin K."/>
            <person name="Weber T."/>
        </authorList>
    </citation>
    <scope>NUCLEOTIDE SEQUENCE</scope>
    <source>
        <strain evidence="2">NBC_00248</strain>
    </source>
</reference>